<feature type="transmembrane region" description="Helical" evidence="11">
    <location>
        <begin position="588"/>
        <end position="618"/>
    </location>
</feature>
<feature type="transmembrane region" description="Helical" evidence="11">
    <location>
        <begin position="104"/>
        <end position="125"/>
    </location>
</feature>
<feature type="compositionally biased region" description="Low complexity" evidence="10">
    <location>
        <begin position="255"/>
        <end position="280"/>
    </location>
</feature>
<dbReference type="CDD" id="cd03263">
    <property type="entry name" value="ABC_subfamily_A"/>
    <property type="match status" value="1"/>
</dbReference>
<dbReference type="Pfam" id="PF12698">
    <property type="entry name" value="ABC2_membrane_3"/>
    <property type="match status" value="1"/>
</dbReference>
<evidence type="ECO:0000313" key="13">
    <source>
        <dbReference type="EMBL" id="ORX75923.1"/>
    </source>
</evidence>
<dbReference type="InterPro" id="IPR026082">
    <property type="entry name" value="ABCA"/>
</dbReference>
<evidence type="ECO:0000256" key="6">
    <source>
        <dbReference type="ARBA" id="ARBA00022741"/>
    </source>
</evidence>
<keyword evidence="3" id="KW-0813">Transport</keyword>
<proteinExistence type="inferred from homology"/>
<evidence type="ECO:0000256" key="3">
    <source>
        <dbReference type="ARBA" id="ARBA00022448"/>
    </source>
</evidence>
<keyword evidence="4 11" id="KW-0812">Transmembrane</keyword>
<dbReference type="PANTHER" id="PTHR19229:SF36">
    <property type="entry name" value="ATP-BINDING CASSETTE SUB-FAMILY A MEMBER 2"/>
    <property type="match status" value="1"/>
</dbReference>
<feature type="domain" description="ABC transporter" evidence="12">
    <location>
        <begin position="808"/>
        <end position="1044"/>
    </location>
</feature>
<evidence type="ECO:0000256" key="11">
    <source>
        <dbReference type="SAM" id="Phobius"/>
    </source>
</evidence>
<organism evidence="13 14">
    <name type="scientific">Anaeromyces robustus</name>
    <dbReference type="NCBI Taxonomy" id="1754192"/>
    <lineage>
        <taxon>Eukaryota</taxon>
        <taxon>Fungi</taxon>
        <taxon>Fungi incertae sedis</taxon>
        <taxon>Chytridiomycota</taxon>
        <taxon>Chytridiomycota incertae sedis</taxon>
        <taxon>Neocallimastigomycetes</taxon>
        <taxon>Neocallimastigales</taxon>
        <taxon>Neocallimastigaceae</taxon>
        <taxon>Anaeromyces</taxon>
    </lineage>
</organism>
<gene>
    <name evidence="13" type="ORF">BCR32DRAFT_236963</name>
</gene>
<dbReference type="InterPro" id="IPR027417">
    <property type="entry name" value="P-loop_NTPase"/>
</dbReference>
<feature type="transmembrane region" description="Helical" evidence="11">
    <location>
        <begin position="542"/>
        <end position="567"/>
    </location>
</feature>
<dbReference type="OrthoDB" id="8061355at2759"/>
<dbReference type="GO" id="GO:0005524">
    <property type="term" value="F:ATP binding"/>
    <property type="evidence" value="ECO:0007669"/>
    <property type="project" value="UniProtKB-KW"/>
</dbReference>
<keyword evidence="9 11" id="KW-0472">Membrane</keyword>
<dbReference type="InterPro" id="IPR003439">
    <property type="entry name" value="ABC_transporter-like_ATP-bd"/>
</dbReference>
<dbReference type="EMBL" id="MCFG01000329">
    <property type="protein sequence ID" value="ORX75923.1"/>
    <property type="molecule type" value="Genomic_DNA"/>
</dbReference>
<evidence type="ECO:0000256" key="9">
    <source>
        <dbReference type="ARBA" id="ARBA00023136"/>
    </source>
</evidence>
<dbReference type="SUPFAM" id="SSF52540">
    <property type="entry name" value="P-loop containing nucleoside triphosphate hydrolases"/>
    <property type="match status" value="1"/>
</dbReference>
<dbReference type="FunFam" id="3.40.50.300:FF:000665">
    <property type="entry name" value="ABC transporter A family member 2"/>
    <property type="match status" value="1"/>
</dbReference>
<name>A0A1Y1WQV7_9FUNG</name>
<comment type="similarity">
    <text evidence="2">Belongs to the ABC transporter superfamily. ABCA family.</text>
</comment>
<keyword evidence="7" id="KW-0067">ATP-binding</keyword>
<reference evidence="13 14" key="1">
    <citation type="submission" date="2016-08" db="EMBL/GenBank/DDBJ databases">
        <title>A Parts List for Fungal Cellulosomes Revealed by Comparative Genomics.</title>
        <authorList>
            <consortium name="DOE Joint Genome Institute"/>
            <person name="Haitjema C.H."/>
            <person name="Gilmore S.P."/>
            <person name="Henske J.K."/>
            <person name="Solomon K.V."/>
            <person name="De Groot R."/>
            <person name="Kuo A."/>
            <person name="Mondo S.J."/>
            <person name="Salamov A.A."/>
            <person name="Labutti K."/>
            <person name="Zhao Z."/>
            <person name="Chiniquy J."/>
            <person name="Barry K."/>
            <person name="Brewer H.M."/>
            <person name="Purvine S.O."/>
            <person name="Wright A.T."/>
            <person name="Boxma B."/>
            <person name="Van Alen T."/>
            <person name="Hackstein J.H."/>
            <person name="Baker S.E."/>
            <person name="Grigoriev I.V."/>
            <person name="O'Malley M.A."/>
        </authorList>
    </citation>
    <scope>NUCLEOTIDE SEQUENCE [LARGE SCALE GENOMIC DNA]</scope>
    <source>
        <strain evidence="13 14">S4</strain>
    </source>
</reference>
<dbReference type="GO" id="GO:0016887">
    <property type="term" value="F:ATP hydrolysis activity"/>
    <property type="evidence" value="ECO:0007669"/>
    <property type="project" value="InterPro"/>
</dbReference>
<feature type="transmembrane region" description="Helical" evidence="11">
    <location>
        <begin position="721"/>
        <end position="742"/>
    </location>
</feature>
<dbReference type="AlphaFoldDB" id="A0A1Y1WQV7"/>
<feature type="transmembrane region" description="Helical" evidence="11">
    <location>
        <begin position="624"/>
        <end position="648"/>
    </location>
</feature>
<evidence type="ECO:0000256" key="5">
    <source>
        <dbReference type="ARBA" id="ARBA00022737"/>
    </source>
</evidence>
<dbReference type="GO" id="GO:0016020">
    <property type="term" value="C:membrane"/>
    <property type="evidence" value="ECO:0007669"/>
    <property type="project" value="UniProtKB-SubCell"/>
</dbReference>
<comment type="caution">
    <text evidence="13">The sequence shown here is derived from an EMBL/GenBank/DDBJ whole genome shotgun (WGS) entry which is preliminary data.</text>
</comment>
<evidence type="ECO:0000256" key="4">
    <source>
        <dbReference type="ARBA" id="ARBA00022692"/>
    </source>
</evidence>
<dbReference type="PROSITE" id="PS50893">
    <property type="entry name" value="ABC_TRANSPORTER_2"/>
    <property type="match status" value="1"/>
</dbReference>
<dbReference type="InterPro" id="IPR013525">
    <property type="entry name" value="ABC2_TM"/>
</dbReference>
<evidence type="ECO:0000259" key="12">
    <source>
        <dbReference type="PROSITE" id="PS50893"/>
    </source>
</evidence>
<comment type="subcellular location">
    <subcellularLocation>
        <location evidence="1">Membrane</location>
        <topology evidence="1">Multi-pass membrane protein</topology>
    </subcellularLocation>
</comment>
<dbReference type="SMART" id="SM00382">
    <property type="entry name" value="AAA"/>
    <property type="match status" value="1"/>
</dbReference>
<keyword evidence="8 11" id="KW-1133">Transmembrane helix</keyword>
<evidence type="ECO:0000256" key="8">
    <source>
        <dbReference type="ARBA" id="ARBA00022989"/>
    </source>
</evidence>
<sequence>MAELQRMNEEFGLSSQEIEIEGISTEPLYTPSINNNTTDEKNNNIKIDESNEMDIVEVKRVKTGISRTSTRTSFLPPERRKSFQIRAMFRKTLSYQKRQMKTNLCCVAACPTMMILTAFLLSLLVEHFLKDLIKPEKYEYCTNEFNGHFVLPSSEPEFKKDEPDVHICHYVGGGLFSGNSPCSHWFGTNDYFASAPYDIIPDHNDENINRDTLFTPPLDTSGNYRYIMNLLQKVSEMSGGYNLYGNNSELKNFLNNGNGNSNGNGNDNGNDNDNDNNNSNNKKREEFNLDQLSQLREAANLNYIKDNMIRPWGFVAFNKGNSTEKALIGERNEGPSNITMNELNFDNHNLTNHGYLDYTFTRYFMDLSELFNVNGEASITFERLPYFKLIEVENGDGVDKFLTQRMELIDKIISNSSFDSYTEEEKKQIDLSVFKDSDEAIEKSVDLMPYGVIYYKDINEQKLDYTVEISVGDYSRLRSLSSCEVCTTKPYMSFPGRGKRLMYFLTEFTNSVLRKITNNTSSITQGFRSFPEKYSSELPIDLAGLIGFILFPWGVSFLIPIFVIGLVKEKEERFLVMMNMNGMNTYIYYIFVYITNLILSLISMFFFIITGMICGMYLFTRTSIVVLIIIFFIWSNIQVVVSFVLSFFFKRNGTALIASFLIVLLSIVFGLSLFDIFKTSYAYFIWPLFGFYYILTELSNEAVSKTNPAYQLHNFIPGNRIFNTTMILIVDFIILSFIALYLNSIIPQEYGNHQPWHLNIFKQITNKNEFYPFYSKEEAEEAAILEDDDVKEERNRVLSGNYDRNCPLVIKNVRKEYPPREKRGKPHVAVHSVTFAVEEGIVFGLLGPNGAGKTTLIHSLIGVYTPTSGYAKLAGFNIKTHMDQVYKRIGICPQHDILWDDLTVLEHLLFYARLKGIPKEQEEEAVRESMASVGLESFRDNLVHGLSGGEKRRLSIAIALVGDPKLVFLDEPTTGLDPDVRRLIWSILNEISQNRTIILTTHSMEEAEVLCHRIGIMSHGTLRCCATPLRLKELYGSGFKLSYTNQPEYYQELKEFITSVIPKQHKVVRDLISTSIYEFIPPQGLITKLFRLLEENKKKYGIIDWGISQSSLEEVFLSIISDDDADAS</sequence>
<evidence type="ECO:0000256" key="1">
    <source>
        <dbReference type="ARBA" id="ARBA00004141"/>
    </source>
</evidence>
<dbReference type="Proteomes" id="UP000193944">
    <property type="component" value="Unassembled WGS sequence"/>
</dbReference>
<dbReference type="InterPro" id="IPR003593">
    <property type="entry name" value="AAA+_ATPase"/>
</dbReference>
<keyword evidence="5" id="KW-0677">Repeat</keyword>
<accession>A0A1Y1WQV7</accession>
<feature type="region of interest" description="Disordered" evidence="10">
    <location>
        <begin position="254"/>
        <end position="283"/>
    </location>
</feature>
<feature type="transmembrane region" description="Helical" evidence="11">
    <location>
        <begin position="655"/>
        <end position="674"/>
    </location>
</feature>
<dbReference type="GO" id="GO:0005319">
    <property type="term" value="F:lipid transporter activity"/>
    <property type="evidence" value="ECO:0007669"/>
    <property type="project" value="TreeGrafter"/>
</dbReference>
<evidence type="ECO:0000256" key="2">
    <source>
        <dbReference type="ARBA" id="ARBA00008869"/>
    </source>
</evidence>
<dbReference type="PROSITE" id="PS00211">
    <property type="entry name" value="ABC_TRANSPORTER_1"/>
    <property type="match status" value="1"/>
</dbReference>
<keyword evidence="6" id="KW-0547">Nucleotide-binding</keyword>
<keyword evidence="14" id="KW-1185">Reference proteome</keyword>
<dbReference type="STRING" id="1754192.A0A1Y1WQV7"/>
<dbReference type="Pfam" id="PF00005">
    <property type="entry name" value="ABC_tran"/>
    <property type="match status" value="1"/>
</dbReference>
<evidence type="ECO:0000256" key="7">
    <source>
        <dbReference type="ARBA" id="ARBA00022840"/>
    </source>
</evidence>
<dbReference type="PANTHER" id="PTHR19229">
    <property type="entry name" value="ATP-BINDING CASSETTE TRANSPORTER SUBFAMILY A ABCA"/>
    <property type="match status" value="1"/>
</dbReference>
<evidence type="ECO:0000313" key="14">
    <source>
        <dbReference type="Proteomes" id="UP000193944"/>
    </source>
</evidence>
<dbReference type="InterPro" id="IPR017871">
    <property type="entry name" value="ABC_transporter-like_CS"/>
</dbReference>
<dbReference type="GO" id="GO:0140359">
    <property type="term" value="F:ABC-type transporter activity"/>
    <property type="evidence" value="ECO:0007669"/>
    <property type="project" value="InterPro"/>
</dbReference>
<feature type="transmembrane region" description="Helical" evidence="11">
    <location>
        <begin position="680"/>
        <end position="700"/>
    </location>
</feature>
<reference evidence="13 14" key="2">
    <citation type="submission" date="2016-08" db="EMBL/GenBank/DDBJ databases">
        <title>Pervasive Adenine N6-methylation of Active Genes in Fungi.</title>
        <authorList>
            <consortium name="DOE Joint Genome Institute"/>
            <person name="Mondo S.J."/>
            <person name="Dannebaum R.O."/>
            <person name="Kuo R.C."/>
            <person name="Labutti K."/>
            <person name="Haridas S."/>
            <person name="Kuo A."/>
            <person name="Salamov A."/>
            <person name="Ahrendt S.R."/>
            <person name="Lipzen A."/>
            <person name="Sullivan W."/>
            <person name="Andreopoulos W.B."/>
            <person name="Clum A."/>
            <person name="Lindquist E."/>
            <person name="Daum C."/>
            <person name="Ramamoorthy G.K."/>
            <person name="Gryganskyi A."/>
            <person name="Culley D."/>
            <person name="Magnuson J.K."/>
            <person name="James T.Y."/>
            <person name="O'Malley M.A."/>
            <person name="Stajich J.E."/>
            <person name="Spatafora J.W."/>
            <person name="Visel A."/>
            <person name="Grigoriev I.V."/>
        </authorList>
    </citation>
    <scope>NUCLEOTIDE SEQUENCE [LARGE SCALE GENOMIC DNA]</scope>
    <source>
        <strain evidence="13 14">S4</strain>
    </source>
</reference>
<evidence type="ECO:0000256" key="10">
    <source>
        <dbReference type="SAM" id="MobiDB-lite"/>
    </source>
</evidence>
<protein>
    <recommendedName>
        <fullName evidence="12">ABC transporter domain-containing protein</fullName>
    </recommendedName>
</protein>
<dbReference type="Gene3D" id="3.40.50.300">
    <property type="entry name" value="P-loop containing nucleotide triphosphate hydrolases"/>
    <property type="match status" value="1"/>
</dbReference>